<dbReference type="GeneID" id="5717549"/>
<accession>A0A2K3CV31</accession>
<keyword evidence="2" id="KW-1185">Reference proteome</keyword>
<dbReference type="AlphaFoldDB" id="A0A2K3CV31"/>
<dbReference type="InParanoid" id="A0A2K3CV31"/>
<protein>
    <submittedName>
        <fullName evidence="1">Uncharacterized protein</fullName>
    </submittedName>
</protein>
<dbReference type="KEGG" id="cre:CHLRE_16g681000v5"/>
<organism evidence="1 2">
    <name type="scientific">Chlamydomonas reinhardtii</name>
    <name type="common">Chlamydomonas smithii</name>
    <dbReference type="NCBI Taxonomy" id="3055"/>
    <lineage>
        <taxon>Eukaryota</taxon>
        <taxon>Viridiplantae</taxon>
        <taxon>Chlorophyta</taxon>
        <taxon>core chlorophytes</taxon>
        <taxon>Chlorophyceae</taxon>
        <taxon>CS clade</taxon>
        <taxon>Chlamydomonadales</taxon>
        <taxon>Chlamydomonadaceae</taxon>
        <taxon>Chlamydomonas</taxon>
    </lineage>
</organism>
<dbReference type="RefSeq" id="XP_042916016.1">
    <property type="nucleotide sequence ID" value="XM_043071420.1"/>
</dbReference>
<name>A0A2K3CV31_CHLRE</name>
<dbReference type="PaxDb" id="3055-EDP04543"/>
<evidence type="ECO:0000313" key="1">
    <source>
        <dbReference type="EMBL" id="PNW72138.1"/>
    </source>
</evidence>
<evidence type="ECO:0000313" key="2">
    <source>
        <dbReference type="Proteomes" id="UP000006906"/>
    </source>
</evidence>
<dbReference type="Proteomes" id="UP000006906">
    <property type="component" value="Chromosome 16"/>
</dbReference>
<reference evidence="1 2" key="1">
    <citation type="journal article" date="2007" name="Science">
        <title>The Chlamydomonas genome reveals the evolution of key animal and plant functions.</title>
        <authorList>
            <person name="Merchant S.S."/>
            <person name="Prochnik S.E."/>
            <person name="Vallon O."/>
            <person name="Harris E.H."/>
            <person name="Karpowicz S.J."/>
            <person name="Witman G.B."/>
            <person name="Terry A."/>
            <person name="Salamov A."/>
            <person name="Fritz-Laylin L.K."/>
            <person name="Marechal-Drouard L."/>
            <person name="Marshall W.F."/>
            <person name="Qu L.H."/>
            <person name="Nelson D.R."/>
            <person name="Sanderfoot A.A."/>
            <person name="Spalding M.H."/>
            <person name="Kapitonov V.V."/>
            <person name="Ren Q."/>
            <person name="Ferris P."/>
            <person name="Lindquist E."/>
            <person name="Shapiro H."/>
            <person name="Lucas S.M."/>
            <person name="Grimwood J."/>
            <person name="Schmutz J."/>
            <person name="Cardol P."/>
            <person name="Cerutti H."/>
            <person name="Chanfreau G."/>
            <person name="Chen C.L."/>
            <person name="Cognat V."/>
            <person name="Croft M.T."/>
            <person name="Dent R."/>
            <person name="Dutcher S."/>
            <person name="Fernandez E."/>
            <person name="Fukuzawa H."/>
            <person name="Gonzalez-Ballester D."/>
            <person name="Gonzalez-Halphen D."/>
            <person name="Hallmann A."/>
            <person name="Hanikenne M."/>
            <person name="Hippler M."/>
            <person name="Inwood W."/>
            <person name="Jabbari K."/>
            <person name="Kalanon M."/>
            <person name="Kuras R."/>
            <person name="Lefebvre P.A."/>
            <person name="Lemaire S.D."/>
            <person name="Lobanov A.V."/>
            <person name="Lohr M."/>
            <person name="Manuell A."/>
            <person name="Meier I."/>
            <person name="Mets L."/>
            <person name="Mittag M."/>
            <person name="Mittelmeier T."/>
            <person name="Moroney J.V."/>
            <person name="Moseley J."/>
            <person name="Napoli C."/>
            <person name="Nedelcu A.M."/>
            <person name="Niyogi K."/>
            <person name="Novoselov S.V."/>
            <person name="Paulsen I.T."/>
            <person name="Pazour G."/>
            <person name="Purton S."/>
            <person name="Ral J.P."/>
            <person name="Riano-Pachon D.M."/>
            <person name="Riekhof W."/>
            <person name="Rymarquis L."/>
            <person name="Schroda M."/>
            <person name="Stern D."/>
            <person name="Umen J."/>
            <person name="Willows R."/>
            <person name="Wilson N."/>
            <person name="Zimmer S.L."/>
            <person name="Allmer J."/>
            <person name="Balk J."/>
            <person name="Bisova K."/>
            <person name="Chen C.J."/>
            <person name="Elias M."/>
            <person name="Gendler K."/>
            <person name="Hauser C."/>
            <person name="Lamb M.R."/>
            <person name="Ledford H."/>
            <person name="Long J.C."/>
            <person name="Minagawa J."/>
            <person name="Page M.D."/>
            <person name="Pan J."/>
            <person name="Pootakham W."/>
            <person name="Roje S."/>
            <person name="Rose A."/>
            <person name="Stahlberg E."/>
            <person name="Terauchi A.M."/>
            <person name="Yang P."/>
            <person name="Ball S."/>
            <person name="Bowler C."/>
            <person name="Dieckmann C.L."/>
            <person name="Gladyshev V.N."/>
            <person name="Green P."/>
            <person name="Jorgensen R."/>
            <person name="Mayfield S."/>
            <person name="Mueller-Roeber B."/>
            <person name="Rajamani S."/>
            <person name="Sayre R.T."/>
            <person name="Brokstein P."/>
            <person name="Dubchak I."/>
            <person name="Goodstein D."/>
            <person name="Hornick L."/>
            <person name="Huang Y.W."/>
            <person name="Jhaveri J."/>
            <person name="Luo Y."/>
            <person name="Martinez D."/>
            <person name="Ngau W.C."/>
            <person name="Otillar B."/>
            <person name="Poliakov A."/>
            <person name="Porter A."/>
            <person name="Szajkowski L."/>
            <person name="Werner G."/>
            <person name="Zhou K."/>
            <person name="Grigoriev I.V."/>
            <person name="Rokhsar D.S."/>
            <person name="Grossman A.R."/>
        </authorList>
    </citation>
    <scope>NUCLEOTIDE SEQUENCE [LARGE SCALE GENOMIC DNA]</scope>
    <source>
        <strain evidence="2">CC-503</strain>
    </source>
</reference>
<dbReference type="EMBL" id="CM008977">
    <property type="protein sequence ID" value="PNW72138.1"/>
    <property type="molecule type" value="Genomic_DNA"/>
</dbReference>
<proteinExistence type="predicted"/>
<sequence>MEAWRDPDFLKHSRLSAPLEDAGLLDVHPDGSMGLRAADKERLAPGLGSGQADVLGVGLPGGGTLGCSVGFRLLPSGAWELTGRWHAMQQDLVQISAAHVGPGNAVLARALHPDPPSPPPGGVQERTTMTYNRRSFALRGATEALLALHAGSGGRVTLWVEGSDAAHVCVLQSKGRNRRLTHVKALCGALGGVEEKQRVRVYRAGGGRLHASPLTPT</sequence>
<dbReference type="Gramene" id="PNW72138">
    <property type="protein sequence ID" value="PNW72138"/>
    <property type="gene ID" value="CHLRE_16g681000v5"/>
</dbReference>
<gene>
    <name evidence="1" type="ORF">CHLRE_16g681000v5</name>
</gene>